<dbReference type="EMBL" id="JAPZBQ010000002">
    <property type="protein sequence ID" value="KAJ5345672.1"/>
    <property type="molecule type" value="Genomic_DNA"/>
</dbReference>
<accession>A0A9W9QZX0</accession>
<reference evidence="2" key="2">
    <citation type="journal article" date="2023" name="IMA Fungus">
        <title>Comparative genomic study of the Penicillium genus elucidates a diverse pangenome and 15 lateral gene transfer events.</title>
        <authorList>
            <person name="Petersen C."/>
            <person name="Sorensen T."/>
            <person name="Nielsen M.R."/>
            <person name="Sondergaard T.E."/>
            <person name="Sorensen J.L."/>
            <person name="Fitzpatrick D.A."/>
            <person name="Frisvad J.C."/>
            <person name="Nielsen K.L."/>
        </authorList>
    </citation>
    <scope>NUCLEOTIDE SEQUENCE</scope>
    <source>
        <strain evidence="2">IBT 35673</strain>
    </source>
</reference>
<comment type="caution">
    <text evidence="2">The sequence shown here is derived from an EMBL/GenBank/DDBJ whole genome shotgun (WGS) entry which is preliminary data.</text>
</comment>
<evidence type="ECO:0000256" key="1">
    <source>
        <dbReference type="SAM" id="MobiDB-lite"/>
    </source>
</evidence>
<feature type="region of interest" description="Disordered" evidence="1">
    <location>
        <begin position="64"/>
        <end position="102"/>
    </location>
</feature>
<dbReference type="AlphaFoldDB" id="A0A9W9QZX0"/>
<name>A0A9W9QZX0_PENBR</name>
<reference evidence="2" key="1">
    <citation type="submission" date="2022-12" db="EMBL/GenBank/DDBJ databases">
        <authorList>
            <person name="Petersen C."/>
        </authorList>
    </citation>
    <scope>NUCLEOTIDE SEQUENCE</scope>
    <source>
        <strain evidence="2">IBT 35673</strain>
    </source>
</reference>
<proteinExistence type="predicted"/>
<evidence type="ECO:0000313" key="3">
    <source>
        <dbReference type="Proteomes" id="UP001147695"/>
    </source>
</evidence>
<feature type="compositionally biased region" description="Polar residues" evidence="1">
    <location>
        <begin position="69"/>
        <end position="86"/>
    </location>
</feature>
<dbReference type="Proteomes" id="UP001147695">
    <property type="component" value="Unassembled WGS sequence"/>
</dbReference>
<protein>
    <submittedName>
        <fullName evidence="2">Uncharacterized protein</fullName>
    </submittedName>
</protein>
<gene>
    <name evidence="2" type="ORF">N7452_003676</name>
</gene>
<organism evidence="2 3">
    <name type="scientific">Penicillium brevicompactum</name>
    <dbReference type="NCBI Taxonomy" id="5074"/>
    <lineage>
        <taxon>Eukaryota</taxon>
        <taxon>Fungi</taxon>
        <taxon>Dikarya</taxon>
        <taxon>Ascomycota</taxon>
        <taxon>Pezizomycotina</taxon>
        <taxon>Eurotiomycetes</taxon>
        <taxon>Eurotiomycetidae</taxon>
        <taxon>Eurotiales</taxon>
        <taxon>Aspergillaceae</taxon>
        <taxon>Penicillium</taxon>
    </lineage>
</organism>
<evidence type="ECO:0000313" key="2">
    <source>
        <dbReference type="EMBL" id="KAJ5345672.1"/>
    </source>
</evidence>
<sequence length="102" mass="11388">MTHSSRKRGWCVNPVCRHHNDSHEVEDCRAPRCRIVWKRCNVAPDCGGLKLRICKTCPNHPGAGPTHWENGSNVPATNYNTQGSQKDVNKSQKPKSAKPKST</sequence>
<feature type="compositionally biased region" description="Basic residues" evidence="1">
    <location>
        <begin position="92"/>
        <end position="102"/>
    </location>
</feature>